<dbReference type="CDD" id="cd04187">
    <property type="entry name" value="DPM1_like_bac"/>
    <property type="match status" value="1"/>
</dbReference>
<protein>
    <recommendedName>
        <fullName evidence="10">Glycosyltransferase 2-like domain-containing protein</fullName>
    </recommendedName>
</protein>
<dbReference type="GO" id="GO:0005886">
    <property type="term" value="C:plasma membrane"/>
    <property type="evidence" value="ECO:0007669"/>
    <property type="project" value="UniProtKB-SubCell"/>
</dbReference>
<feature type="transmembrane region" description="Helical" evidence="9">
    <location>
        <begin position="185"/>
        <end position="205"/>
    </location>
</feature>
<evidence type="ECO:0000256" key="7">
    <source>
        <dbReference type="ARBA" id="ARBA00023136"/>
    </source>
</evidence>
<comment type="subcellular location">
    <subcellularLocation>
        <location evidence="1">Cell membrane</location>
        <topology evidence="1">Multi-pass membrane protein</topology>
    </subcellularLocation>
</comment>
<accession>A0A0P6X4X6</accession>
<evidence type="ECO:0000256" key="2">
    <source>
        <dbReference type="ARBA" id="ARBA00022475"/>
    </source>
</evidence>
<dbReference type="Pfam" id="PF00535">
    <property type="entry name" value="Glycos_transf_2"/>
    <property type="match status" value="1"/>
</dbReference>
<keyword evidence="2" id="KW-1003">Cell membrane</keyword>
<dbReference type="InterPro" id="IPR050256">
    <property type="entry name" value="Glycosyltransferase_2"/>
</dbReference>
<dbReference type="InterPro" id="IPR001173">
    <property type="entry name" value="Glyco_trans_2-like"/>
</dbReference>
<keyword evidence="5 9" id="KW-0812">Transmembrane</keyword>
<dbReference type="PANTHER" id="PTHR48090">
    <property type="entry name" value="UNDECAPRENYL-PHOSPHATE 4-DEOXY-4-FORMAMIDO-L-ARABINOSE TRANSFERASE-RELATED"/>
    <property type="match status" value="1"/>
</dbReference>
<evidence type="ECO:0000256" key="9">
    <source>
        <dbReference type="SAM" id="Phobius"/>
    </source>
</evidence>
<evidence type="ECO:0000313" key="12">
    <source>
        <dbReference type="Proteomes" id="UP000050514"/>
    </source>
</evidence>
<feature type="domain" description="Glycosyltransferase 2-like" evidence="10">
    <location>
        <begin position="14"/>
        <end position="174"/>
    </location>
</feature>
<reference evidence="11 12" key="1">
    <citation type="submission" date="2015-07" db="EMBL/GenBank/DDBJ databases">
        <title>Draft genome of Bellilinea caldifistulae DSM 17877.</title>
        <authorList>
            <person name="Hemp J."/>
            <person name="Ward L.M."/>
            <person name="Pace L.A."/>
            <person name="Fischer W.W."/>
        </authorList>
    </citation>
    <scope>NUCLEOTIDE SEQUENCE [LARGE SCALE GENOMIC DNA]</scope>
    <source>
        <strain evidence="11 12">GOMI-1</strain>
    </source>
</reference>
<organism evidence="11 12">
    <name type="scientific">Bellilinea caldifistulae</name>
    <dbReference type="NCBI Taxonomy" id="360411"/>
    <lineage>
        <taxon>Bacteria</taxon>
        <taxon>Bacillati</taxon>
        <taxon>Chloroflexota</taxon>
        <taxon>Anaerolineae</taxon>
        <taxon>Anaerolineales</taxon>
        <taxon>Anaerolineaceae</taxon>
        <taxon>Bellilinea</taxon>
    </lineage>
</organism>
<keyword evidence="12" id="KW-1185">Reference proteome</keyword>
<evidence type="ECO:0000256" key="1">
    <source>
        <dbReference type="ARBA" id="ARBA00004651"/>
    </source>
</evidence>
<dbReference type="STRING" id="360411.AC812_05825"/>
<evidence type="ECO:0000256" key="4">
    <source>
        <dbReference type="ARBA" id="ARBA00022679"/>
    </source>
</evidence>
<evidence type="ECO:0000256" key="5">
    <source>
        <dbReference type="ARBA" id="ARBA00022692"/>
    </source>
</evidence>
<dbReference type="InterPro" id="IPR029044">
    <property type="entry name" value="Nucleotide-diphossugar_trans"/>
</dbReference>
<dbReference type="EMBL" id="LGHJ01000011">
    <property type="protein sequence ID" value="KPL76841.1"/>
    <property type="molecule type" value="Genomic_DNA"/>
</dbReference>
<comment type="caution">
    <text evidence="11">The sequence shown here is derived from an EMBL/GenBank/DDBJ whole genome shotgun (WGS) entry which is preliminary data.</text>
</comment>
<dbReference type="PATRIC" id="fig|360411.5.peg.280"/>
<comment type="similarity">
    <text evidence="8">Belongs to the glycosyltransferase 2 family. GtrB subfamily.</text>
</comment>
<evidence type="ECO:0000259" key="10">
    <source>
        <dbReference type="Pfam" id="PF00535"/>
    </source>
</evidence>
<gene>
    <name evidence="11" type="ORF">AC812_05825</name>
</gene>
<dbReference type="Proteomes" id="UP000050514">
    <property type="component" value="Unassembled WGS sequence"/>
</dbReference>
<dbReference type="SUPFAM" id="SSF53448">
    <property type="entry name" value="Nucleotide-diphospho-sugar transferases"/>
    <property type="match status" value="1"/>
</dbReference>
<dbReference type="AlphaFoldDB" id="A0A0P6X4X6"/>
<proteinExistence type="inferred from homology"/>
<evidence type="ECO:0000256" key="8">
    <source>
        <dbReference type="ARBA" id="ARBA00038152"/>
    </source>
</evidence>
<evidence type="ECO:0000256" key="6">
    <source>
        <dbReference type="ARBA" id="ARBA00022989"/>
    </source>
</evidence>
<dbReference type="PANTHER" id="PTHR48090:SF1">
    <property type="entry name" value="PROPHAGE BACTOPRENOL GLUCOSYL TRANSFERASE HOMOLOG"/>
    <property type="match status" value="1"/>
</dbReference>
<keyword evidence="7 9" id="KW-0472">Membrane</keyword>
<name>A0A0P6X4X6_9CHLR</name>
<evidence type="ECO:0000256" key="3">
    <source>
        <dbReference type="ARBA" id="ARBA00022676"/>
    </source>
</evidence>
<evidence type="ECO:0000313" key="11">
    <source>
        <dbReference type="EMBL" id="KPL76841.1"/>
    </source>
</evidence>
<dbReference type="Gene3D" id="3.90.550.10">
    <property type="entry name" value="Spore Coat Polysaccharide Biosynthesis Protein SpsA, Chain A"/>
    <property type="match status" value="1"/>
</dbReference>
<sequence>MASTPVQNPPTVDLVIPVYNEEEAIAVFHRRLSAVIDPLPYSFHILYVNDGSKDATAERLAEIAAADRRVTVIELSRNFGHQAALTAGLDHSRADFVISLDGDGEHPPELIPQMLNLALQGYEVVLTQRVEAQQAGWFKRWTSDAFYRWLNRLSNTRILPGSGDFRLLSRRAANALGQMREYQRFLRGMVAWMGFQTVILPYTPAQRIAGRSKYSLRKMLKLAADAIFSFSLAPLFLGISLGGVFLLLALMEMIYVLSFWLTGRQDTLAPGWSSLMFVLLVVGGVLMITLGIIGVYVGFIFQEVKHRPIYFVRRILSSKEDSTRHDGQA</sequence>
<keyword evidence="6 9" id="KW-1133">Transmembrane helix</keyword>
<dbReference type="GO" id="GO:0016757">
    <property type="term" value="F:glycosyltransferase activity"/>
    <property type="evidence" value="ECO:0007669"/>
    <property type="project" value="UniProtKB-KW"/>
</dbReference>
<dbReference type="FunFam" id="3.90.550.10:FF:000079">
    <property type="entry name" value="Probable glycosyl transferase"/>
    <property type="match status" value="1"/>
</dbReference>
<feature type="transmembrane region" description="Helical" evidence="9">
    <location>
        <begin position="275"/>
        <end position="301"/>
    </location>
</feature>
<keyword evidence="4" id="KW-0808">Transferase</keyword>
<keyword evidence="3" id="KW-0328">Glycosyltransferase</keyword>
<feature type="transmembrane region" description="Helical" evidence="9">
    <location>
        <begin position="226"/>
        <end position="255"/>
    </location>
</feature>